<keyword evidence="4 5" id="KW-0472">Membrane</keyword>
<dbReference type="InterPro" id="IPR018086">
    <property type="entry name" value="NADH_UbQ_OxRdtase_su1_CS"/>
</dbReference>
<keyword evidence="5" id="KW-0874">Quinone</keyword>
<feature type="transmembrane region" description="Helical" evidence="5">
    <location>
        <begin position="253"/>
        <end position="273"/>
    </location>
</feature>
<dbReference type="HAMAP" id="MF_01350">
    <property type="entry name" value="NDH1_NuoH"/>
    <property type="match status" value="1"/>
</dbReference>
<organism evidence="7 8">
    <name type="scientific">Phototrophicus methaneseepsis</name>
    <dbReference type="NCBI Taxonomy" id="2710758"/>
    <lineage>
        <taxon>Bacteria</taxon>
        <taxon>Bacillati</taxon>
        <taxon>Chloroflexota</taxon>
        <taxon>Candidatus Thermofontia</taxon>
        <taxon>Phototrophicales</taxon>
        <taxon>Phototrophicaceae</taxon>
        <taxon>Phototrophicus</taxon>
    </lineage>
</organism>
<sequence>MDCTGLCEVIAQSGLDVGLAQFLSLLLAVVAVSGVPLVTVIFLIWVERKIAARIQDRIGPNRVGPFGLVQTFADLLKLLVKEDITPTAADRLLYNVAPLISFASVALIWAIVPYTPYHFGADLEIGALYFVAVASLGTLAIMTAGWASNNKYALLGAFRVVALLVSYEIPLVFALMVPVLLAGSMSMLDIVYAQGGMWFVFMSPLAMLLFFISSQAETGRAPFDLIEAESELVAGFNIEYSGMKFGMFFAAEFLHVFTNGVLIAVLFMGGWFFPGWQEPLIAFFWLGVKASLVYFVSLWIRNTVPRFRIDQVMKFNWFFLVPISIVNVLVLSFLVMVLKEIGLVPLDEAGNMALQTGTFVEMLPMTIVLLLSNVLICIPIINRLRRSGNESRAELEARAASRAVAGATGD</sequence>
<comment type="subcellular location">
    <subcellularLocation>
        <location evidence="5 6">Cell membrane</location>
        <topology evidence="5 6">Multi-pass membrane protein</topology>
    </subcellularLocation>
    <subcellularLocation>
        <location evidence="1">Membrane</location>
        <topology evidence="1">Multi-pass membrane protein</topology>
    </subcellularLocation>
</comment>
<feature type="transmembrane region" description="Helical" evidence="5">
    <location>
        <begin position="279"/>
        <end position="296"/>
    </location>
</feature>
<keyword evidence="5" id="KW-1278">Translocase</keyword>
<feature type="transmembrane region" description="Helical" evidence="5">
    <location>
        <begin position="358"/>
        <end position="381"/>
    </location>
</feature>
<reference evidence="7 8" key="1">
    <citation type="submission" date="2020-02" db="EMBL/GenBank/DDBJ databases">
        <authorList>
            <person name="Zheng R.K."/>
            <person name="Sun C.M."/>
        </authorList>
    </citation>
    <scope>NUCLEOTIDE SEQUENCE [LARGE SCALE GENOMIC DNA]</scope>
    <source>
        <strain evidence="8">rifampicinis</strain>
    </source>
</reference>
<dbReference type="EMBL" id="CP062983">
    <property type="protein sequence ID" value="QPC81908.1"/>
    <property type="molecule type" value="Genomic_DNA"/>
</dbReference>
<dbReference type="Pfam" id="PF00146">
    <property type="entry name" value="NADHdh"/>
    <property type="match status" value="1"/>
</dbReference>
<keyword evidence="7" id="KW-0560">Oxidoreductase</keyword>
<comment type="subunit">
    <text evidence="5">NDH-1 is composed of 14 different subunits. Subunits NuoA, H, J, K, L, M, N constitute the membrane sector of the complex.</text>
</comment>
<keyword evidence="3 5" id="KW-1133">Transmembrane helix</keyword>
<keyword evidence="2 5" id="KW-0812">Transmembrane</keyword>
<proteinExistence type="inferred from homology"/>
<feature type="transmembrane region" description="Helical" evidence="5">
    <location>
        <begin position="92"/>
        <end position="112"/>
    </location>
</feature>
<dbReference type="PROSITE" id="PS00668">
    <property type="entry name" value="COMPLEX1_ND1_2"/>
    <property type="match status" value="1"/>
</dbReference>
<feature type="transmembrane region" description="Helical" evidence="5">
    <location>
        <begin position="190"/>
        <end position="212"/>
    </location>
</feature>
<feature type="transmembrane region" description="Helical" evidence="5">
    <location>
        <begin position="160"/>
        <end position="184"/>
    </location>
</feature>
<protein>
    <recommendedName>
        <fullName evidence="5">NADH-quinone oxidoreductase subunit H</fullName>
        <ecNumber evidence="5">7.1.1.-</ecNumber>
    </recommendedName>
    <alternativeName>
        <fullName evidence="5">NADH dehydrogenase I subunit H</fullName>
    </alternativeName>
    <alternativeName>
        <fullName evidence="5">NDH-1 subunit H</fullName>
    </alternativeName>
</protein>
<feature type="transmembrane region" description="Helical" evidence="5">
    <location>
        <begin position="127"/>
        <end position="148"/>
    </location>
</feature>
<dbReference type="GO" id="GO:0005886">
    <property type="term" value="C:plasma membrane"/>
    <property type="evidence" value="ECO:0007669"/>
    <property type="project" value="UniProtKB-SubCell"/>
</dbReference>
<comment type="similarity">
    <text evidence="5 6">Belongs to the complex I subunit 1 family.</text>
</comment>
<dbReference type="GO" id="GO:0048038">
    <property type="term" value="F:quinone binding"/>
    <property type="evidence" value="ECO:0007669"/>
    <property type="project" value="UniProtKB-KW"/>
</dbReference>
<keyword evidence="5" id="KW-0830">Ubiquinone</keyword>
<gene>
    <name evidence="5 7" type="primary">nuoH</name>
    <name evidence="7" type="ORF">G4Y79_19790</name>
</gene>
<evidence type="ECO:0000256" key="4">
    <source>
        <dbReference type="ARBA" id="ARBA00023136"/>
    </source>
</evidence>
<dbReference type="PANTHER" id="PTHR11432">
    <property type="entry name" value="NADH DEHYDROGENASE SUBUNIT 1"/>
    <property type="match status" value="1"/>
</dbReference>
<comment type="function">
    <text evidence="5">NDH-1 shuttles electrons from NADH, via FMN and iron-sulfur (Fe-S) centers, to quinones in the respiratory chain. The immediate electron acceptor for the enzyme in this species is believed to be ubiquinone. Couples the redox reaction to proton translocation (for every two electrons transferred, four hydrogen ions are translocated across the cytoplasmic membrane), and thus conserves the redox energy in a proton gradient. This subunit may bind ubiquinone.</text>
</comment>
<evidence type="ECO:0000256" key="2">
    <source>
        <dbReference type="ARBA" id="ARBA00022692"/>
    </source>
</evidence>
<keyword evidence="5 6" id="KW-0520">NAD</keyword>
<evidence type="ECO:0000313" key="7">
    <source>
        <dbReference type="EMBL" id="QPC81908.1"/>
    </source>
</evidence>
<dbReference type="AlphaFoldDB" id="A0A7S8E7V3"/>
<evidence type="ECO:0000256" key="5">
    <source>
        <dbReference type="HAMAP-Rule" id="MF_01350"/>
    </source>
</evidence>
<evidence type="ECO:0000313" key="8">
    <source>
        <dbReference type="Proteomes" id="UP000594468"/>
    </source>
</evidence>
<dbReference type="KEGG" id="pmet:G4Y79_19790"/>
<dbReference type="Proteomes" id="UP000594468">
    <property type="component" value="Chromosome"/>
</dbReference>
<feature type="transmembrane region" description="Helical" evidence="5">
    <location>
        <begin position="22"/>
        <end position="46"/>
    </location>
</feature>
<dbReference type="NCBIfam" id="NF004741">
    <property type="entry name" value="PRK06076.1-2"/>
    <property type="match status" value="1"/>
</dbReference>
<comment type="catalytic activity">
    <reaction evidence="5">
        <text>a quinone + NADH + 5 H(+)(in) = a quinol + NAD(+) + 4 H(+)(out)</text>
        <dbReference type="Rhea" id="RHEA:57888"/>
        <dbReference type="ChEBI" id="CHEBI:15378"/>
        <dbReference type="ChEBI" id="CHEBI:24646"/>
        <dbReference type="ChEBI" id="CHEBI:57540"/>
        <dbReference type="ChEBI" id="CHEBI:57945"/>
        <dbReference type="ChEBI" id="CHEBI:132124"/>
    </reaction>
</comment>
<dbReference type="PANTHER" id="PTHR11432:SF3">
    <property type="entry name" value="NADH-UBIQUINONE OXIDOREDUCTASE CHAIN 1"/>
    <property type="match status" value="1"/>
</dbReference>
<accession>A0A7S8E7V3</accession>
<name>A0A7S8E7V3_9CHLR</name>
<dbReference type="InterPro" id="IPR001694">
    <property type="entry name" value="NADH_UbQ_OxRdtase_su1/FPO"/>
</dbReference>
<dbReference type="EC" id="7.1.1.-" evidence="5"/>
<keyword evidence="5" id="KW-1003">Cell membrane</keyword>
<dbReference type="RefSeq" id="WP_195169979.1">
    <property type="nucleotide sequence ID" value="NZ_CP062983.1"/>
</dbReference>
<dbReference type="GO" id="GO:0009060">
    <property type="term" value="P:aerobic respiration"/>
    <property type="evidence" value="ECO:0007669"/>
    <property type="project" value="TreeGrafter"/>
</dbReference>
<feature type="transmembrane region" description="Helical" evidence="5">
    <location>
        <begin position="317"/>
        <end position="338"/>
    </location>
</feature>
<evidence type="ECO:0000256" key="1">
    <source>
        <dbReference type="ARBA" id="ARBA00004141"/>
    </source>
</evidence>
<dbReference type="GO" id="GO:0016655">
    <property type="term" value="F:oxidoreductase activity, acting on NAD(P)H, quinone or similar compound as acceptor"/>
    <property type="evidence" value="ECO:0007669"/>
    <property type="project" value="UniProtKB-UniRule"/>
</dbReference>
<evidence type="ECO:0000256" key="6">
    <source>
        <dbReference type="RuleBase" id="RU000471"/>
    </source>
</evidence>
<dbReference type="GO" id="GO:0003954">
    <property type="term" value="F:NADH dehydrogenase activity"/>
    <property type="evidence" value="ECO:0007669"/>
    <property type="project" value="TreeGrafter"/>
</dbReference>
<keyword evidence="8" id="KW-1185">Reference proteome</keyword>
<evidence type="ECO:0000256" key="3">
    <source>
        <dbReference type="ARBA" id="ARBA00022989"/>
    </source>
</evidence>